<dbReference type="OrthoDB" id="414698at2759"/>
<evidence type="ECO:0000313" key="1">
    <source>
        <dbReference type="EMBL" id="RDL40890.1"/>
    </source>
</evidence>
<accession>A0A370TZF4</accession>
<organism evidence="1 2">
    <name type="scientific">Venustampulla echinocandica</name>
    <dbReference type="NCBI Taxonomy" id="2656787"/>
    <lineage>
        <taxon>Eukaryota</taxon>
        <taxon>Fungi</taxon>
        <taxon>Dikarya</taxon>
        <taxon>Ascomycota</taxon>
        <taxon>Pezizomycotina</taxon>
        <taxon>Leotiomycetes</taxon>
        <taxon>Helotiales</taxon>
        <taxon>Pleuroascaceae</taxon>
        <taxon>Venustampulla</taxon>
    </lineage>
</organism>
<dbReference type="Gene3D" id="1.25.40.10">
    <property type="entry name" value="Tetratricopeptide repeat domain"/>
    <property type="match status" value="1"/>
</dbReference>
<dbReference type="Proteomes" id="UP000254866">
    <property type="component" value="Unassembled WGS sequence"/>
</dbReference>
<dbReference type="RefSeq" id="XP_031873546.1">
    <property type="nucleotide sequence ID" value="XM_032009492.1"/>
</dbReference>
<gene>
    <name evidence="1" type="ORF">BP5553_00869</name>
</gene>
<dbReference type="AlphaFoldDB" id="A0A370TZF4"/>
<dbReference type="SUPFAM" id="SSF48452">
    <property type="entry name" value="TPR-like"/>
    <property type="match status" value="1"/>
</dbReference>
<sequence length="203" mass="22939">MSSLPSTELPDPEINRIISYWFGGDDLPRKWFQGGAKIDAEIKDQFGGLVEKARSAQLTSWTQQPQGTLALIILLDQFPRNIFRGTPLSFSTDPMALDITTQAIARGADREVPHIQQPFFYLPLMHHENLISQAAGCSLYEGLAARCEAGSQESEFARSSLDFARRHRDCIMKFGRFPSRNEILGRESTPEELEYLKEHPHGF</sequence>
<evidence type="ECO:0008006" key="3">
    <source>
        <dbReference type="Google" id="ProtNLM"/>
    </source>
</evidence>
<dbReference type="EMBL" id="NPIC01000001">
    <property type="protein sequence ID" value="RDL40890.1"/>
    <property type="molecule type" value="Genomic_DNA"/>
</dbReference>
<dbReference type="GeneID" id="43593718"/>
<dbReference type="InterPro" id="IPR010323">
    <property type="entry name" value="DUF924"/>
</dbReference>
<proteinExistence type="predicted"/>
<dbReference type="STRING" id="2656787.A0A370TZF4"/>
<keyword evidence="2" id="KW-1185">Reference proteome</keyword>
<evidence type="ECO:0000313" key="2">
    <source>
        <dbReference type="Proteomes" id="UP000254866"/>
    </source>
</evidence>
<comment type="caution">
    <text evidence="1">The sequence shown here is derived from an EMBL/GenBank/DDBJ whole genome shotgun (WGS) entry which is preliminary data.</text>
</comment>
<dbReference type="InterPro" id="IPR011990">
    <property type="entry name" value="TPR-like_helical_dom_sf"/>
</dbReference>
<protein>
    <recommendedName>
        <fullName evidence="3">DUF924-domain-containing protein</fullName>
    </recommendedName>
</protein>
<reference evidence="1 2" key="1">
    <citation type="journal article" date="2018" name="IMA Fungus">
        <title>IMA Genome-F 9: Draft genome sequence of Annulohypoxylon stygium, Aspergillus mulundensis, Berkeleyomyces basicola (syn. Thielaviopsis basicola), Ceratocystis smalleyi, two Cercospora beticola strains, Coleophoma cylindrospora, Fusarium fracticaudum, Phialophora cf. hyalina, and Morchella septimelata.</title>
        <authorList>
            <person name="Wingfield B.D."/>
            <person name="Bills G.F."/>
            <person name="Dong Y."/>
            <person name="Huang W."/>
            <person name="Nel W.J."/>
            <person name="Swalarsk-Parry B.S."/>
            <person name="Vaghefi N."/>
            <person name="Wilken P.M."/>
            <person name="An Z."/>
            <person name="de Beer Z.W."/>
            <person name="De Vos L."/>
            <person name="Chen L."/>
            <person name="Duong T.A."/>
            <person name="Gao Y."/>
            <person name="Hammerbacher A."/>
            <person name="Kikkert J.R."/>
            <person name="Li Y."/>
            <person name="Li H."/>
            <person name="Li K."/>
            <person name="Li Q."/>
            <person name="Liu X."/>
            <person name="Ma X."/>
            <person name="Naidoo K."/>
            <person name="Pethybridge S.J."/>
            <person name="Sun J."/>
            <person name="Steenkamp E.T."/>
            <person name="van der Nest M.A."/>
            <person name="van Wyk S."/>
            <person name="Wingfield M.J."/>
            <person name="Xiong C."/>
            <person name="Yue Q."/>
            <person name="Zhang X."/>
        </authorList>
    </citation>
    <scope>NUCLEOTIDE SEQUENCE [LARGE SCALE GENOMIC DNA]</scope>
    <source>
        <strain evidence="1 2">BP 5553</strain>
    </source>
</reference>
<dbReference type="Gene3D" id="1.20.58.320">
    <property type="entry name" value="TPR-like"/>
    <property type="match status" value="1"/>
</dbReference>
<name>A0A370TZF4_9HELO</name>
<dbReference type="Pfam" id="PF06041">
    <property type="entry name" value="DUF924"/>
    <property type="match status" value="1"/>
</dbReference>